<sequence length="439" mass="48170">MNKIFLVIKREYLTRVTNKTFIIMTFLTPLLVVGVYALIIFLSVKGGDENKNIIVLDESGNFKEALVSTGKLSFEFLSDNTDAEKAKSTYLESESYGLLYIPKYSGLDPSDVVLRTKGNPGIGTLTTIESLMEDEIEKRKRQDKGISEEVLNEIKANIDITTINLSEDGTERKTSALVGTIAGGVSAYLIFIFILVYGSQVMRGVVEEKSGKIVEIIVSSVKPFQLMMGKIIGIAAVGLTQLFMWLILTLILFGITTAVIGQTEMMNTAIESQSQMNSAPVDDSMVFQIKAFTDALSSINLPLIIGCFIFYFLGGFLIYASLFAMIGSAGDSETDAQQFTFPVILPILISIGVGLPAVESPNGTVATIFSMIPFTSPVVMMARLPFDIPTWQIILSMVLLILGILGTAWVAGRVYRIGILTRGAKMSYKKLFKWMVKSY</sequence>
<dbReference type="InterPro" id="IPR013525">
    <property type="entry name" value="ABC2_TM"/>
</dbReference>
<dbReference type="SUPFAM" id="SSF53850">
    <property type="entry name" value="Periplasmic binding protein-like II"/>
    <property type="match status" value="1"/>
</dbReference>
<keyword evidence="4 6" id="KW-1133">Transmembrane helix</keyword>
<comment type="subcellular location">
    <subcellularLocation>
        <location evidence="1">Cell membrane</location>
        <topology evidence="1">Multi-pass membrane protein</topology>
    </subcellularLocation>
</comment>
<evidence type="ECO:0000256" key="5">
    <source>
        <dbReference type="ARBA" id="ARBA00023136"/>
    </source>
</evidence>
<dbReference type="GO" id="GO:0140359">
    <property type="term" value="F:ABC-type transporter activity"/>
    <property type="evidence" value="ECO:0007669"/>
    <property type="project" value="InterPro"/>
</dbReference>
<dbReference type="GO" id="GO:0005886">
    <property type="term" value="C:plasma membrane"/>
    <property type="evidence" value="ECO:0007669"/>
    <property type="project" value="UniProtKB-SubCell"/>
</dbReference>
<feature type="transmembrane region" description="Helical" evidence="6">
    <location>
        <begin position="365"/>
        <end position="384"/>
    </location>
</feature>
<keyword evidence="3 6" id="KW-0812">Transmembrane</keyword>
<evidence type="ECO:0000313" key="8">
    <source>
        <dbReference type="EMBL" id="NMM48703.1"/>
    </source>
</evidence>
<dbReference type="InterPro" id="IPR051449">
    <property type="entry name" value="ABC-2_transporter_component"/>
</dbReference>
<keyword evidence="9" id="KW-1185">Reference proteome</keyword>
<comment type="caution">
    <text evidence="8">The sequence shown here is derived from an EMBL/GenBank/DDBJ whole genome shotgun (WGS) entry which is preliminary data.</text>
</comment>
<dbReference type="Proteomes" id="UP000559010">
    <property type="component" value="Unassembled WGS sequence"/>
</dbReference>
<evidence type="ECO:0000259" key="7">
    <source>
        <dbReference type="Pfam" id="PF12698"/>
    </source>
</evidence>
<feature type="domain" description="ABC-2 type transporter transmembrane" evidence="7">
    <location>
        <begin position="19"/>
        <end position="411"/>
    </location>
</feature>
<dbReference type="PANTHER" id="PTHR30294">
    <property type="entry name" value="MEMBRANE COMPONENT OF ABC TRANSPORTER YHHJ-RELATED"/>
    <property type="match status" value="1"/>
</dbReference>
<keyword evidence="5 6" id="KW-0472">Membrane</keyword>
<dbReference type="EMBL" id="JABBNU010000005">
    <property type="protein sequence ID" value="NMM48703.1"/>
    <property type="molecule type" value="Genomic_DNA"/>
</dbReference>
<feature type="transmembrane region" description="Helical" evidence="6">
    <location>
        <begin position="176"/>
        <end position="197"/>
    </location>
</feature>
<organism evidence="8 9">
    <name type="scientific">Marinigracilibium pacificum</name>
    <dbReference type="NCBI Taxonomy" id="2729599"/>
    <lineage>
        <taxon>Bacteria</taxon>
        <taxon>Pseudomonadati</taxon>
        <taxon>Bacteroidota</taxon>
        <taxon>Cytophagia</taxon>
        <taxon>Cytophagales</taxon>
        <taxon>Flammeovirgaceae</taxon>
        <taxon>Marinigracilibium</taxon>
    </lineage>
</organism>
<dbReference type="PANTHER" id="PTHR30294:SF29">
    <property type="entry name" value="MULTIDRUG ABC TRANSPORTER PERMEASE YBHS-RELATED"/>
    <property type="match status" value="1"/>
</dbReference>
<feature type="transmembrane region" description="Helical" evidence="6">
    <location>
        <begin position="339"/>
        <end position="358"/>
    </location>
</feature>
<feature type="transmembrane region" description="Helical" evidence="6">
    <location>
        <begin position="231"/>
        <end position="260"/>
    </location>
</feature>
<dbReference type="Gene3D" id="3.40.190.10">
    <property type="entry name" value="Periplasmic binding protein-like II"/>
    <property type="match status" value="1"/>
</dbReference>
<protein>
    <submittedName>
        <fullName evidence="8">ABC transporter permease</fullName>
    </submittedName>
</protein>
<proteinExistence type="predicted"/>
<gene>
    <name evidence="8" type="ORF">HH304_09855</name>
</gene>
<evidence type="ECO:0000256" key="4">
    <source>
        <dbReference type="ARBA" id="ARBA00022989"/>
    </source>
</evidence>
<dbReference type="AlphaFoldDB" id="A0A848IW21"/>
<reference evidence="8 9" key="1">
    <citation type="submission" date="2020-04" db="EMBL/GenBank/DDBJ databases">
        <title>Flammeovirgaceae bacterium KN852 isolated from deep sea.</title>
        <authorList>
            <person name="Zhang D.-C."/>
        </authorList>
    </citation>
    <scope>NUCLEOTIDE SEQUENCE [LARGE SCALE GENOMIC DNA]</scope>
    <source>
        <strain evidence="8 9">KN852</strain>
    </source>
</reference>
<evidence type="ECO:0000256" key="2">
    <source>
        <dbReference type="ARBA" id="ARBA00022475"/>
    </source>
</evidence>
<feature type="transmembrane region" description="Helical" evidence="6">
    <location>
        <begin position="303"/>
        <end position="327"/>
    </location>
</feature>
<dbReference type="RefSeq" id="WP_169680882.1">
    <property type="nucleotide sequence ID" value="NZ_JABBNU010000005.1"/>
</dbReference>
<evidence type="ECO:0000256" key="3">
    <source>
        <dbReference type="ARBA" id="ARBA00022692"/>
    </source>
</evidence>
<name>A0A848IW21_9BACT</name>
<evidence type="ECO:0000313" key="9">
    <source>
        <dbReference type="Proteomes" id="UP000559010"/>
    </source>
</evidence>
<accession>A0A848IW21</accession>
<keyword evidence="2" id="KW-1003">Cell membrane</keyword>
<evidence type="ECO:0000256" key="1">
    <source>
        <dbReference type="ARBA" id="ARBA00004651"/>
    </source>
</evidence>
<dbReference type="Pfam" id="PF12698">
    <property type="entry name" value="ABC2_membrane_3"/>
    <property type="match status" value="1"/>
</dbReference>
<feature type="transmembrane region" description="Helical" evidence="6">
    <location>
        <begin position="390"/>
        <end position="412"/>
    </location>
</feature>
<evidence type="ECO:0000256" key="6">
    <source>
        <dbReference type="SAM" id="Phobius"/>
    </source>
</evidence>
<feature type="transmembrane region" description="Helical" evidence="6">
    <location>
        <begin position="20"/>
        <end position="44"/>
    </location>
</feature>